<dbReference type="InterPro" id="IPR003741">
    <property type="entry name" value="LUD_dom"/>
</dbReference>
<protein>
    <submittedName>
        <fullName evidence="6">Predicted L-lactate dehydrogenase, Iron-sulfur cluster-binding subunit YkgF</fullName>
    </submittedName>
</protein>
<evidence type="ECO:0000259" key="5">
    <source>
        <dbReference type="PROSITE" id="PS51379"/>
    </source>
</evidence>
<dbReference type="Pfam" id="PF13183">
    <property type="entry name" value="Fer4_8"/>
    <property type="match status" value="1"/>
</dbReference>
<dbReference type="InterPro" id="IPR037171">
    <property type="entry name" value="NagB/RpiA_transferase-like"/>
</dbReference>
<dbReference type="InterPro" id="IPR009051">
    <property type="entry name" value="Helical_ferredxn"/>
</dbReference>
<dbReference type="InterPro" id="IPR024185">
    <property type="entry name" value="FTHF_cligase-like_sf"/>
</dbReference>
<keyword evidence="4" id="KW-0249">Electron transport</keyword>
<dbReference type="Pfam" id="PF02589">
    <property type="entry name" value="LUD_dom"/>
    <property type="match status" value="1"/>
</dbReference>
<sequence>MKLFDDHIWLNEALGFVANKRITSSRRIPEWEVLRTKASNIKAHTITHLDTYLEIFEKNALKNGIKVHWAVDAKEHNLIVEKILHKHRAKKIVKSKSMLTEECGLNASLESKGYEVIDTDLGERIVQLAKQRPSHIVLPAIHLKKEQVATIFQQTNSDPEYLTQYARESLRKEFESADAAITGVNFAIANEGAFVVCTNEGNADLGTSLAKVHIAVMGIEKIIPSLEDLGVFLRLLARSATGQDITTYSSIFKKPQKGKEIHLVIVDNGRSNLLGKESFENALKCIRCGACMNICPVFRRTGGHAYSYVIPGPIGINLGASRDIQTHGKMAFASTLCGACDNVCPTKINLHNQILSYRSKYKEVVKEPKDFGYKVAFWILKRAWAYKIALKVGRFLPYSLYKRVWNKKRTMPKLAKKSFREIMNCSPTQSDDTFSFRSIYNMRKVS</sequence>
<dbReference type="GO" id="GO:0051539">
    <property type="term" value="F:4 iron, 4 sulfur cluster binding"/>
    <property type="evidence" value="ECO:0007669"/>
    <property type="project" value="UniProtKB-KW"/>
</dbReference>
<dbReference type="PANTHER" id="PTHR47153:SF2">
    <property type="entry name" value="LACTATE UTILIZATION PROTEIN B"/>
    <property type="match status" value="1"/>
</dbReference>
<dbReference type="Gene3D" id="1.10.1060.10">
    <property type="entry name" value="Alpha-helical ferredoxin"/>
    <property type="match status" value="1"/>
</dbReference>
<evidence type="ECO:0000256" key="2">
    <source>
        <dbReference type="ARBA" id="ARBA00022485"/>
    </source>
</evidence>
<feature type="domain" description="4Fe-4S ferredoxin-type" evidence="5">
    <location>
        <begin position="275"/>
        <end position="303"/>
    </location>
</feature>
<proteinExistence type="predicted"/>
<dbReference type="Gene3D" id="3.40.50.10420">
    <property type="entry name" value="NagB/RpiA/CoA transferase-like"/>
    <property type="match status" value="1"/>
</dbReference>
<keyword evidence="2" id="KW-0408">Iron</keyword>
<keyword evidence="1" id="KW-0813">Transport</keyword>
<dbReference type="InterPro" id="IPR017896">
    <property type="entry name" value="4Fe4S_Fe-S-bd"/>
</dbReference>
<evidence type="ECO:0000256" key="1">
    <source>
        <dbReference type="ARBA" id="ARBA00022448"/>
    </source>
</evidence>
<dbReference type="PROSITE" id="PS51379">
    <property type="entry name" value="4FE4S_FER_2"/>
    <property type="match status" value="1"/>
</dbReference>
<keyword evidence="3" id="KW-0677">Repeat</keyword>
<dbReference type="SUPFAM" id="SSF54862">
    <property type="entry name" value="4Fe-4S ferredoxins"/>
    <property type="match status" value="1"/>
</dbReference>
<evidence type="ECO:0000256" key="3">
    <source>
        <dbReference type="ARBA" id="ARBA00022737"/>
    </source>
</evidence>
<dbReference type="EMBL" id="FPHB01000018">
    <property type="protein sequence ID" value="SFV51736.1"/>
    <property type="molecule type" value="Genomic_DNA"/>
</dbReference>
<name>A0A1W1BDW0_9ZZZZ</name>
<keyword evidence="2" id="KW-0479">Metal-binding</keyword>
<organism evidence="6">
    <name type="scientific">hydrothermal vent metagenome</name>
    <dbReference type="NCBI Taxonomy" id="652676"/>
    <lineage>
        <taxon>unclassified sequences</taxon>
        <taxon>metagenomes</taxon>
        <taxon>ecological metagenomes</taxon>
    </lineage>
</organism>
<dbReference type="PROSITE" id="PS00198">
    <property type="entry name" value="4FE4S_FER_1"/>
    <property type="match status" value="1"/>
</dbReference>
<dbReference type="InterPro" id="IPR004452">
    <property type="entry name" value="LutB/LldF"/>
</dbReference>
<evidence type="ECO:0000313" key="6">
    <source>
        <dbReference type="EMBL" id="SFV51736.1"/>
    </source>
</evidence>
<evidence type="ECO:0000256" key="4">
    <source>
        <dbReference type="ARBA" id="ARBA00022982"/>
    </source>
</evidence>
<dbReference type="GO" id="GO:0006089">
    <property type="term" value="P:lactate metabolic process"/>
    <property type="evidence" value="ECO:0007669"/>
    <property type="project" value="InterPro"/>
</dbReference>
<accession>A0A1W1BDW0</accession>
<keyword evidence="2" id="KW-0004">4Fe-4S</keyword>
<dbReference type="AlphaFoldDB" id="A0A1W1BDW0"/>
<reference evidence="6" key="1">
    <citation type="submission" date="2016-10" db="EMBL/GenBank/DDBJ databases">
        <authorList>
            <person name="de Groot N.N."/>
        </authorList>
    </citation>
    <scope>NUCLEOTIDE SEQUENCE</scope>
</reference>
<dbReference type="InterPro" id="IPR017900">
    <property type="entry name" value="4Fe4S_Fe_S_CS"/>
</dbReference>
<dbReference type="PANTHER" id="PTHR47153">
    <property type="entry name" value="LACTATE UTILIZATION PROTEIN B"/>
    <property type="match status" value="1"/>
</dbReference>
<keyword evidence="2" id="KW-0411">Iron-sulfur</keyword>
<gene>
    <name evidence="6" type="ORF">MNB_SM-7-573</name>
</gene>
<dbReference type="SUPFAM" id="SSF100950">
    <property type="entry name" value="NagB/RpiA/CoA transferase-like"/>
    <property type="match status" value="1"/>
</dbReference>